<dbReference type="Proteomes" id="UP000030377">
    <property type="component" value="Unassembled WGS sequence"/>
</dbReference>
<reference evidence="1 2" key="1">
    <citation type="submission" date="2014-09" db="EMBL/GenBank/DDBJ databases">
        <title>Draft genome of Bradyrhizobium japonicum Is-34.</title>
        <authorList>
            <person name="Tsurumaru H."/>
            <person name="Yamakawa T."/>
            <person name="Hashimoto S."/>
            <person name="Okizaki K."/>
            <person name="Kanesaki Y."/>
            <person name="Yoshikawa H."/>
            <person name="Yajima S."/>
        </authorList>
    </citation>
    <scope>NUCLEOTIDE SEQUENCE [LARGE SCALE GENOMIC DNA]</scope>
    <source>
        <strain evidence="1 2">Is-34</strain>
    </source>
</reference>
<dbReference type="AlphaFoldDB" id="A0A0A3Z0W8"/>
<protein>
    <submittedName>
        <fullName evidence="1">Uncharacterized protein</fullName>
    </submittedName>
</protein>
<sequence length="79" mass="8781">MKYKIVRFVDGTMKGEETENIVGWCATAGVAIIGAYDRPDTRAYMQGAPVLLGFAGPHGSTNENFIRYEDEKSHEILSR</sequence>
<organism evidence="1 2">
    <name type="scientific">Bradyrhizobium japonicum</name>
    <dbReference type="NCBI Taxonomy" id="375"/>
    <lineage>
        <taxon>Bacteria</taxon>
        <taxon>Pseudomonadati</taxon>
        <taxon>Pseudomonadota</taxon>
        <taxon>Alphaproteobacteria</taxon>
        <taxon>Hyphomicrobiales</taxon>
        <taxon>Nitrobacteraceae</taxon>
        <taxon>Bradyrhizobium</taxon>
    </lineage>
</organism>
<dbReference type="EMBL" id="JRPN01000010">
    <property type="protein sequence ID" value="KGT79503.1"/>
    <property type="molecule type" value="Genomic_DNA"/>
</dbReference>
<comment type="caution">
    <text evidence="1">The sequence shown here is derived from an EMBL/GenBank/DDBJ whole genome shotgun (WGS) entry which is preliminary data.</text>
</comment>
<gene>
    <name evidence="1" type="ORF">MA20_11425</name>
</gene>
<dbReference type="RefSeq" id="WP_041955228.1">
    <property type="nucleotide sequence ID" value="NZ_JRPN01000010.1"/>
</dbReference>
<accession>A0A0A3Z0W8</accession>
<proteinExistence type="predicted"/>
<evidence type="ECO:0000313" key="2">
    <source>
        <dbReference type="Proteomes" id="UP000030377"/>
    </source>
</evidence>
<evidence type="ECO:0000313" key="1">
    <source>
        <dbReference type="EMBL" id="KGT79503.1"/>
    </source>
</evidence>
<name>A0A0A3Z0W8_BRAJP</name>